<sequence>MSNQEPTRLLVVDNYDSFVYNLVQYVGEVADEVIVRRNDDLDLATVRALDPTGIVVSPGPGTPEEAGVSIPLFAKTEYPILGVCLGHQALCAANGAPVGHAPDVVHGKPSTISHDGEGVFAGLPEHFQVGRYHSLAVERDELPDSIIETARTTDDGEISMAVRHREKPHIGVQFHPESILTRALDSEHERRGNDETGATATGDTDGTDGTDATDGTEATDGTDDTDGTDGIELTLGKQMIKNFCEFAADATQRGATEMSATETDTAETDTTGTDTTGTDTTGTDTTETDTTRTDGERR</sequence>
<dbReference type="eggNOG" id="arCOG00086">
    <property type="taxonomic scope" value="Archaea"/>
</dbReference>
<evidence type="ECO:0000313" key="12">
    <source>
        <dbReference type="EMBL" id="ELY31219.1"/>
    </source>
</evidence>
<dbReference type="EC" id="4.1.3.27" evidence="2"/>
<dbReference type="PRINTS" id="PR00097">
    <property type="entry name" value="ANTSNTHASEII"/>
</dbReference>
<dbReference type="InterPro" id="IPR006221">
    <property type="entry name" value="TrpG/PapA_dom"/>
</dbReference>
<feature type="region of interest" description="Disordered" evidence="9">
    <location>
        <begin position="184"/>
        <end position="230"/>
    </location>
</feature>
<dbReference type="AlphaFoldDB" id="D3SZT7"/>
<dbReference type="InterPro" id="IPR029062">
    <property type="entry name" value="Class_I_gatase-like"/>
</dbReference>
<dbReference type="InterPro" id="IPR050472">
    <property type="entry name" value="Anth_synth/Amidotransfase"/>
</dbReference>
<accession>D3SZT7</accession>
<dbReference type="InterPro" id="IPR017926">
    <property type="entry name" value="GATASE"/>
</dbReference>
<evidence type="ECO:0000256" key="4">
    <source>
        <dbReference type="ARBA" id="ARBA00022822"/>
    </source>
</evidence>
<protein>
    <recommendedName>
        <fullName evidence="2">anthranilate synthase</fullName>
        <ecNumber evidence="2">4.1.3.27</ecNumber>
    </recommendedName>
</protein>
<evidence type="ECO:0000256" key="5">
    <source>
        <dbReference type="ARBA" id="ARBA00022962"/>
    </source>
</evidence>
<dbReference type="PaxDb" id="547559-Nmag_2793"/>
<evidence type="ECO:0000259" key="10">
    <source>
        <dbReference type="Pfam" id="PF00117"/>
    </source>
</evidence>
<evidence type="ECO:0000256" key="3">
    <source>
        <dbReference type="ARBA" id="ARBA00022605"/>
    </source>
</evidence>
<dbReference type="EMBL" id="AOHS01000027">
    <property type="protein sequence ID" value="ELY31219.1"/>
    <property type="molecule type" value="Genomic_DNA"/>
</dbReference>
<feature type="compositionally biased region" description="Basic and acidic residues" evidence="9">
    <location>
        <begin position="184"/>
        <end position="194"/>
    </location>
</feature>
<dbReference type="FunFam" id="3.40.50.880:FF:000003">
    <property type="entry name" value="Anthranilate synthase component II"/>
    <property type="match status" value="1"/>
</dbReference>
<evidence type="ECO:0000256" key="6">
    <source>
        <dbReference type="ARBA" id="ARBA00023141"/>
    </source>
</evidence>
<dbReference type="OrthoDB" id="3321at2157"/>
<evidence type="ECO:0000256" key="8">
    <source>
        <dbReference type="ARBA" id="ARBA00047683"/>
    </source>
</evidence>
<evidence type="ECO:0000256" key="7">
    <source>
        <dbReference type="ARBA" id="ARBA00023239"/>
    </source>
</evidence>
<dbReference type="Pfam" id="PF00117">
    <property type="entry name" value="GATase"/>
    <property type="match status" value="1"/>
</dbReference>
<reference evidence="11" key="4">
    <citation type="submission" date="2016-09" db="EMBL/GenBank/DDBJ databases">
        <authorList>
            <person name="Pfeiffer F."/>
        </authorList>
    </citation>
    <scope>NUCLEOTIDE SEQUENCE</scope>
    <source>
        <strain evidence="11">ATCC 43099</strain>
    </source>
</reference>
<name>D3SZT7_NATMM</name>
<dbReference type="EMBL" id="CP001932">
    <property type="protein sequence ID" value="ADD06347.1"/>
    <property type="molecule type" value="Genomic_DNA"/>
</dbReference>
<dbReference type="PROSITE" id="PS51273">
    <property type="entry name" value="GATASE_TYPE_1"/>
    <property type="match status" value="1"/>
</dbReference>
<feature type="compositionally biased region" description="Low complexity" evidence="9">
    <location>
        <begin position="260"/>
        <end position="285"/>
    </location>
</feature>
<dbReference type="MEROPS" id="C26.955"/>
<dbReference type="RefSeq" id="WP_004214916.1">
    <property type="nucleotide sequence ID" value="NC_013922.1"/>
</dbReference>
<dbReference type="PATRIC" id="fig|547559.17.peg.1248"/>
<dbReference type="PRINTS" id="PR00096">
    <property type="entry name" value="GATASE"/>
</dbReference>
<dbReference type="NCBIfam" id="TIGR00566">
    <property type="entry name" value="trpG_papA"/>
    <property type="match status" value="1"/>
</dbReference>
<evidence type="ECO:0000313" key="11">
    <source>
        <dbReference type="EMBL" id="ADD06347.1"/>
    </source>
</evidence>
<feature type="compositionally biased region" description="Basic and acidic residues" evidence="9">
    <location>
        <begin position="289"/>
        <end position="298"/>
    </location>
</feature>
<keyword evidence="7" id="KW-0456">Lyase</keyword>
<feature type="compositionally biased region" description="Low complexity" evidence="9">
    <location>
        <begin position="195"/>
        <end position="219"/>
    </location>
</feature>
<dbReference type="HOGENOM" id="CLU_014340_1_2_2"/>
<keyword evidence="5 12" id="KW-0315">Glutamine amidotransferase</keyword>
<keyword evidence="6" id="KW-0057">Aromatic amino acid biosynthesis</keyword>
<feature type="compositionally biased region" description="Acidic residues" evidence="9">
    <location>
        <begin position="220"/>
        <end position="229"/>
    </location>
</feature>
<reference evidence="12 14" key="3">
    <citation type="journal article" date="2014" name="PLoS Genet.">
        <title>Phylogenetically driven sequencing of extremely halophilic archaea reveals strategies for static and dynamic osmo-response.</title>
        <authorList>
            <person name="Becker E.A."/>
            <person name="Seitzer P.M."/>
            <person name="Tritt A."/>
            <person name="Larsen D."/>
            <person name="Krusor M."/>
            <person name="Yao A.I."/>
            <person name="Wu D."/>
            <person name="Madern D."/>
            <person name="Eisen J.A."/>
            <person name="Darling A.E."/>
            <person name="Facciotti M.T."/>
        </authorList>
    </citation>
    <scope>NUCLEOTIDE SEQUENCE [LARGE SCALE GENOMIC DNA]</scope>
    <source>
        <strain evidence="14">ATCC 43099 / DSM 3394 / CCM 3739 / CIP 104546 / IAM 13178 / JCM 8861 / NBRC 102185 / NCIMB 2190 / MS3</strain>
        <strain evidence="12">MS-3</strain>
    </source>
</reference>
<feature type="domain" description="Glutamine amidotransferase" evidence="10">
    <location>
        <begin position="10"/>
        <end position="182"/>
    </location>
</feature>
<proteinExistence type="predicted"/>
<evidence type="ECO:0000313" key="13">
    <source>
        <dbReference type="Proteomes" id="UP000001879"/>
    </source>
</evidence>
<dbReference type="STRING" id="547559.Nmag_2793"/>
<keyword evidence="13" id="KW-1185">Reference proteome</keyword>
<keyword evidence="3" id="KW-0028">Amino-acid biosynthesis</keyword>
<reference evidence="13" key="1">
    <citation type="submission" date="2010-02" db="EMBL/GenBank/DDBJ databases">
        <title>Complete sequence of chromosome of Natrialba magadii ATCC 43099.</title>
        <authorList>
            <consortium name="US DOE Joint Genome Institute"/>
            <person name="Lucas S."/>
            <person name="Copeland A."/>
            <person name="Lapidus A."/>
            <person name="Cheng J.-F."/>
            <person name="Bruce D."/>
            <person name="Goodwin L."/>
            <person name="Pitluck S."/>
            <person name="Davenport K."/>
            <person name="Saunders E."/>
            <person name="Detter J.C."/>
            <person name="Han C."/>
            <person name="Tapia R."/>
            <person name="Land M."/>
            <person name="Hauser L."/>
            <person name="Kyrpides N."/>
            <person name="Mikhailova N."/>
            <person name="De Castro R.E."/>
            <person name="Maupin-Furlow J.A."/>
            <person name="Woyke T."/>
        </authorList>
    </citation>
    <scope>NUCLEOTIDE SEQUENCE [LARGE SCALE GENOMIC DNA]</scope>
    <source>
        <strain evidence="13">ATCC 43099 / DSM 3394 / CCM 3739 / CIP 104546 / IAM 13178 / JCM 8861 / NBRC 102185 / NCIMB 2190 / MS3</strain>
    </source>
</reference>
<dbReference type="SUPFAM" id="SSF52317">
    <property type="entry name" value="Class I glutamine amidotransferase-like"/>
    <property type="match status" value="1"/>
</dbReference>
<dbReference type="PANTHER" id="PTHR43418:SF4">
    <property type="entry name" value="MULTIFUNCTIONAL TRYPTOPHAN BIOSYNTHESIS PROTEIN"/>
    <property type="match status" value="1"/>
</dbReference>
<dbReference type="GO" id="GO:0008483">
    <property type="term" value="F:transaminase activity"/>
    <property type="evidence" value="ECO:0007669"/>
    <property type="project" value="UniProtKB-KW"/>
</dbReference>
<evidence type="ECO:0000313" key="14">
    <source>
        <dbReference type="Proteomes" id="UP000011543"/>
    </source>
</evidence>
<dbReference type="KEGG" id="nmg:Nmag_2793"/>
<feature type="region of interest" description="Disordered" evidence="9">
    <location>
        <begin position="252"/>
        <end position="298"/>
    </location>
</feature>
<dbReference type="GO" id="GO:0004049">
    <property type="term" value="F:anthranilate synthase activity"/>
    <property type="evidence" value="ECO:0007669"/>
    <property type="project" value="UniProtKB-EC"/>
</dbReference>
<organism evidence="11 13">
    <name type="scientific">Natrialba magadii (strain ATCC 43099 / DSM 3394 / CCM 3739 / CIP 104546 / IAM 13178 / JCM 8861 / NBRC 102185 / NCIMB 2190 / MS3)</name>
    <name type="common">Natronobacterium magadii</name>
    <dbReference type="NCBI Taxonomy" id="547559"/>
    <lineage>
        <taxon>Archaea</taxon>
        <taxon>Methanobacteriati</taxon>
        <taxon>Methanobacteriota</taxon>
        <taxon>Stenosarchaea group</taxon>
        <taxon>Halobacteria</taxon>
        <taxon>Halobacteriales</taxon>
        <taxon>Natrialbaceae</taxon>
        <taxon>Natrialba</taxon>
    </lineage>
</organism>
<reference evidence="11 13" key="2">
    <citation type="journal article" date="2012" name="BMC Genomics">
        <title>A comparative genomics perspective on the genetic content of the alkaliphilic haloarchaeon Natrialba magadii ATCC 43099T.</title>
        <authorList>
            <person name="Siddaramappa S."/>
            <person name="Challacombe J.F."/>
            <person name="Decastro R.E."/>
            <person name="Pfeiffer F."/>
            <person name="Sastre D.E."/>
            <person name="Gimenez M.I."/>
            <person name="Paggi R.A."/>
            <person name="Detter J.C."/>
            <person name="Davenport K.W."/>
            <person name="Goodwin L.A."/>
            <person name="Kyrpides N."/>
            <person name="Tapia R."/>
            <person name="Pitluck S."/>
            <person name="Lucas S."/>
            <person name="Woyke T."/>
            <person name="Maupin-Furlow J.A."/>
        </authorList>
    </citation>
    <scope>NUCLEOTIDE SEQUENCE [LARGE SCALE GENOMIC DNA]</scope>
    <source>
        <strain evidence="11">ATCC 43099</strain>
        <strain evidence="13">ATCC 43099 / DSM 3394 / CCM 3739 / CIP 104546 / IAM 13178 / JCM 8861 / NBRC 102185 / NCIMB 2190 / MS3</strain>
    </source>
</reference>
<evidence type="ECO:0000256" key="1">
    <source>
        <dbReference type="ARBA" id="ARBA00004873"/>
    </source>
</evidence>
<dbReference type="Gene3D" id="3.40.50.880">
    <property type="match status" value="1"/>
</dbReference>
<evidence type="ECO:0000256" key="2">
    <source>
        <dbReference type="ARBA" id="ARBA00012266"/>
    </source>
</evidence>
<keyword evidence="11" id="KW-0032">Aminotransferase</keyword>
<keyword evidence="11" id="KW-0808">Transferase</keyword>
<dbReference type="Proteomes" id="UP000001879">
    <property type="component" value="Chromosome"/>
</dbReference>
<comment type="pathway">
    <text evidence="1">Amino-acid biosynthesis; L-tryptophan biosynthesis; L-tryptophan from chorismate: step 1/5.</text>
</comment>
<dbReference type="CDD" id="cd01743">
    <property type="entry name" value="GATase1_Anthranilate_Synthase"/>
    <property type="match status" value="1"/>
</dbReference>
<comment type="catalytic activity">
    <reaction evidence="8">
        <text>chorismate + L-glutamine = anthranilate + pyruvate + L-glutamate + H(+)</text>
        <dbReference type="Rhea" id="RHEA:21732"/>
        <dbReference type="ChEBI" id="CHEBI:15361"/>
        <dbReference type="ChEBI" id="CHEBI:15378"/>
        <dbReference type="ChEBI" id="CHEBI:16567"/>
        <dbReference type="ChEBI" id="CHEBI:29748"/>
        <dbReference type="ChEBI" id="CHEBI:29985"/>
        <dbReference type="ChEBI" id="CHEBI:58359"/>
        <dbReference type="EC" id="4.1.3.27"/>
    </reaction>
</comment>
<dbReference type="Proteomes" id="UP000011543">
    <property type="component" value="Unassembled WGS sequence"/>
</dbReference>
<dbReference type="PANTHER" id="PTHR43418">
    <property type="entry name" value="MULTIFUNCTIONAL TRYPTOPHAN BIOSYNTHESIS PROTEIN-RELATED"/>
    <property type="match status" value="1"/>
</dbReference>
<evidence type="ECO:0000256" key="9">
    <source>
        <dbReference type="SAM" id="MobiDB-lite"/>
    </source>
</evidence>
<dbReference type="GO" id="GO:0005829">
    <property type="term" value="C:cytosol"/>
    <property type="evidence" value="ECO:0007669"/>
    <property type="project" value="TreeGrafter"/>
</dbReference>
<dbReference type="GeneID" id="8825649"/>
<gene>
    <name evidence="11" type="primary">pabA</name>
    <name evidence="11" type="ordered locus">Nmag_2793</name>
    <name evidence="12" type="ORF">C500_06446</name>
</gene>
<dbReference type="GO" id="GO:0000162">
    <property type="term" value="P:L-tryptophan biosynthetic process"/>
    <property type="evidence" value="ECO:0007669"/>
    <property type="project" value="UniProtKB-KW"/>
</dbReference>
<keyword evidence="4" id="KW-0822">Tryptophan biosynthesis</keyword>